<evidence type="ECO:0008006" key="3">
    <source>
        <dbReference type="Google" id="ProtNLM"/>
    </source>
</evidence>
<dbReference type="Proteomes" id="UP001208656">
    <property type="component" value="Unassembled WGS sequence"/>
</dbReference>
<comment type="caution">
    <text evidence="1">The sequence shown here is derived from an EMBL/GenBank/DDBJ whole genome shotgun (WGS) entry which is preliminary data.</text>
</comment>
<organism evidence="1 2">
    <name type="scientific">Pallidibacillus thermolactis</name>
    <dbReference type="NCBI Taxonomy" id="251051"/>
    <lineage>
        <taxon>Bacteria</taxon>
        <taxon>Bacillati</taxon>
        <taxon>Bacillota</taxon>
        <taxon>Bacilli</taxon>
        <taxon>Bacillales</taxon>
        <taxon>Bacillaceae</taxon>
        <taxon>Pallidibacillus</taxon>
    </lineage>
</organism>
<name>A0ABT2WDS4_9BACI</name>
<gene>
    <name evidence="1" type="ORF">OEV82_05175</name>
</gene>
<reference evidence="1 2" key="1">
    <citation type="submission" date="2022-10" db="EMBL/GenBank/DDBJ databases">
        <title>Description of Fervidibacillus gen. nov. in the family Fervidibacillaceae fam. nov. with two species, Fervidibacillus albus sp. nov., and Fervidibacillus halotolerans sp. nov., isolated from tidal flat sediments.</title>
        <authorList>
            <person name="Kwon K.K."/>
            <person name="Yang S.-H."/>
        </authorList>
    </citation>
    <scope>NUCLEOTIDE SEQUENCE [LARGE SCALE GENOMIC DNA]</scope>
    <source>
        <strain evidence="1 2">DSM 23332</strain>
    </source>
</reference>
<proteinExistence type="predicted"/>
<sequence length="62" mass="7464">MSLEKTEWILHELQRIYDKSNDYNEVTLIKATQDIIREQAKRIEQMEGEIDGTIWSPKRWGE</sequence>
<protein>
    <recommendedName>
        <fullName evidence="3">Phage protein</fullName>
    </recommendedName>
</protein>
<keyword evidence="2" id="KW-1185">Reference proteome</keyword>
<dbReference type="RefSeq" id="WP_263061247.1">
    <property type="nucleotide sequence ID" value="NZ_JAOUSE010000009.1"/>
</dbReference>
<evidence type="ECO:0000313" key="1">
    <source>
        <dbReference type="EMBL" id="MCU9593841.1"/>
    </source>
</evidence>
<dbReference type="EMBL" id="JAOUSE010000009">
    <property type="protein sequence ID" value="MCU9593841.1"/>
    <property type="molecule type" value="Genomic_DNA"/>
</dbReference>
<accession>A0ABT2WDS4</accession>
<evidence type="ECO:0000313" key="2">
    <source>
        <dbReference type="Proteomes" id="UP001208656"/>
    </source>
</evidence>